<name>A0A1L3GEG5_SYNAC</name>
<protein>
    <recommendedName>
        <fullName evidence="3">DNA alkylation repair protein</fullName>
    </recommendedName>
</protein>
<gene>
    <name evidence="1" type="ORF">A7E75_04320</name>
</gene>
<dbReference type="Proteomes" id="UP000182264">
    <property type="component" value="Chromosome"/>
</dbReference>
<organism evidence="1 2">
    <name type="scientific">Syntrophotalea acetylenica</name>
    <name type="common">Pelobacter acetylenicus</name>
    <dbReference type="NCBI Taxonomy" id="29542"/>
    <lineage>
        <taxon>Bacteria</taxon>
        <taxon>Pseudomonadati</taxon>
        <taxon>Thermodesulfobacteriota</taxon>
        <taxon>Desulfuromonadia</taxon>
        <taxon>Desulfuromonadales</taxon>
        <taxon>Syntrophotaleaceae</taxon>
        <taxon>Syntrophotalea</taxon>
    </lineage>
</organism>
<dbReference type="Gene3D" id="1.25.40.290">
    <property type="entry name" value="ARM repeat domains"/>
    <property type="match status" value="1"/>
</dbReference>
<sequence length="254" mass="28035">MARIGAKSRDTIEPSVLDRLNLGTEESASLSEALAVDFGILLGHVVPSVTPEEQQRVTNAAGLGFKKRMNLAATVLVEHLGNNAAELLQQHPSDTARGWAAFVIGNSDYLSLGEKLSAVRSLADDRHFGVREWAWLALRPAIAADLTQALVWLLPWAMSESENIRRFAIEATRPRGVWSKHIQKLKESPAMGQVLLNEVMEDSSRYVQDSCGNWLNDAAKSNPQWVVDFCAQWQEKSSSVATSYIIKRGLRNVA</sequence>
<evidence type="ECO:0008006" key="3">
    <source>
        <dbReference type="Google" id="ProtNLM"/>
    </source>
</evidence>
<dbReference type="AlphaFoldDB" id="A0A1L3GEG5"/>
<reference evidence="1 2" key="1">
    <citation type="journal article" date="2017" name="Genome Announc.">
        <title>Complete Genome Sequences of Two Acetylene-Fermenting Pelobacter acetylenicus Strains.</title>
        <authorList>
            <person name="Sutton J.M."/>
            <person name="Baesman S.M."/>
            <person name="Fierst J.L."/>
            <person name="Poret-Peterson A.T."/>
            <person name="Oremland R.S."/>
            <person name="Dunlap D.S."/>
            <person name="Akob D.M."/>
        </authorList>
    </citation>
    <scope>NUCLEOTIDE SEQUENCE [LARGE SCALE GENOMIC DNA]</scope>
    <source>
        <strain evidence="1 2">DSM 3247</strain>
    </source>
</reference>
<dbReference type="RefSeq" id="WP_072286184.1">
    <property type="nucleotide sequence ID" value="NZ_CP015455.1"/>
</dbReference>
<dbReference type="InterPro" id="IPR014825">
    <property type="entry name" value="DNA_alkylation"/>
</dbReference>
<evidence type="ECO:0000313" key="1">
    <source>
        <dbReference type="EMBL" id="APG24344.1"/>
    </source>
</evidence>
<evidence type="ECO:0000313" key="2">
    <source>
        <dbReference type="Proteomes" id="UP000182264"/>
    </source>
</evidence>
<dbReference type="InterPro" id="IPR016024">
    <property type="entry name" value="ARM-type_fold"/>
</dbReference>
<dbReference type="EMBL" id="CP015518">
    <property type="protein sequence ID" value="APG24344.1"/>
    <property type="molecule type" value="Genomic_DNA"/>
</dbReference>
<dbReference type="KEGG" id="pace:A6070_12955"/>
<dbReference type="Pfam" id="PF08713">
    <property type="entry name" value="DNA_alkylation"/>
    <property type="match status" value="1"/>
</dbReference>
<keyword evidence="2" id="KW-1185">Reference proteome</keyword>
<dbReference type="SUPFAM" id="SSF48371">
    <property type="entry name" value="ARM repeat"/>
    <property type="match status" value="1"/>
</dbReference>
<dbReference type="OrthoDB" id="9797162at2"/>
<accession>A0A1L3GEG5</accession>
<proteinExistence type="predicted"/>
<dbReference type="STRING" id="29542.A6070_12955"/>